<gene>
    <name evidence="5" type="ORF">QEH52_05515</name>
</gene>
<dbReference type="Pfam" id="PF00072">
    <property type="entry name" value="Response_reg"/>
    <property type="match status" value="1"/>
</dbReference>
<dbReference type="PANTHER" id="PTHR45339">
    <property type="entry name" value="HYBRID SIGNAL TRANSDUCTION HISTIDINE KINASE J"/>
    <property type="match status" value="1"/>
</dbReference>
<dbReference type="SUPFAM" id="SSF55781">
    <property type="entry name" value="GAF domain-like"/>
    <property type="match status" value="1"/>
</dbReference>
<feature type="modified residue" description="4-aspartylphosphate" evidence="3">
    <location>
        <position position="229"/>
    </location>
</feature>
<dbReference type="SUPFAM" id="SSF52172">
    <property type="entry name" value="CheY-like"/>
    <property type="match status" value="1"/>
</dbReference>
<keyword evidence="1 3" id="KW-0597">Phosphoprotein</keyword>
<dbReference type="PANTHER" id="PTHR45339:SF1">
    <property type="entry name" value="HYBRID SIGNAL TRANSDUCTION HISTIDINE KINASE J"/>
    <property type="match status" value="1"/>
</dbReference>
<evidence type="ECO:0000256" key="3">
    <source>
        <dbReference type="PROSITE-ProRule" id="PRU00169"/>
    </source>
</evidence>
<dbReference type="Proteomes" id="UP001225316">
    <property type="component" value="Unassembled WGS sequence"/>
</dbReference>
<evidence type="ECO:0000259" key="4">
    <source>
        <dbReference type="PROSITE" id="PS50110"/>
    </source>
</evidence>
<dbReference type="SMART" id="SM00448">
    <property type="entry name" value="REC"/>
    <property type="match status" value="1"/>
</dbReference>
<comment type="caution">
    <text evidence="5">The sequence shown here is derived from an EMBL/GenBank/DDBJ whole genome shotgun (WGS) entry which is preliminary data.</text>
</comment>
<organism evidence="5 6">
    <name type="scientific">Thalassobacterium maritimum</name>
    <dbReference type="NCBI Taxonomy" id="3041265"/>
    <lineage>
        <taxon>Bacteria</taxon>
        <taxon>Pseudomonadati</taxon>
        <taxon>Verrucomicrobiota</taxon>
        <taxon>Opitutia</taxon>
        <taxon>Puniceicoccales</taxon>
        <taxon>Coraliomargaritaceae</taxon>
        <taxon>Thalassobacterium</taxon>
    </lineage>
</organism>
<protein>
    <submittedName>
        <fullName evidence="5">Response regulator</fullName>
    </submittedName>
</protein>
<dbReference type="EMBL" id="JARXHW010000008">
    <property type="protein sequence ID" value="MDQ8206957.1"/>
    <property type="molecule type" value="Genomic_DNA"/>
</dbReference>
<dbReference type="PROSITE" id="PS50110">
    <property type="entry name" value="RESPONSE_REGULATORY"/>
    <property type="match status" value="1"/>
</dbReference>
<dbReference type="Gene3D" id="3.40.50.2300">
    <property type="match status" value="1"/>
</dbReference>
<evidence type="ECO:0000256" key="1">
    <source>
        <dbReference type="ARBA" id="ARBA00022553"/>
    </source>
</evidence>
<dbReference type="InterPro" id="IPR001789">
    <property type="entry name" value="Sig_transdc_resp-reg_receiver"/>
</dbReference>
<evidence type="ECO:0000256" key="2">
    <source>
        <dbReference type="ARBA" id="ARBA00023012"/>
    </source>
</evidence>
<proteinExistence type="predicted"/>
<keyword evidence="6" id="KW-1185">Reference proteome</keyword>
<accession>A0ABU1ATL1</accession>
<sequence length="298" mass="33969">MFQPLDPIKATFQLSRLLSDSEYDRERQLQRALKHVALCVNADRAYLSLWQESKLSIRTIAQWQIEQLDPMPEDTIRMDYVSSLEEYFGQNRGMFSLQRENIFSHYRLIGVLCLESRDPVDRLSHDEQQFVKNAAYMLTPALQQLGVTVGMQEMDHLESERASDAHHDLDAVAPEGDAPHVLIVEDNKINQLTILKMMQRFGVVVHTADDGLNGIAACQKQKFDLILMDLSMPNMDGFDTTREIVTSSSLNKNTPIVAVTANVAKDIKSRCLRVGMTEFVSKPLRLGRVEQLVKTYLR</sequence>
<feature type="domain" description="Response regulatory" evidence="4">
    <location>
        <begin position="180"/>
        <end position="297"/>
    </location>
</feature>
<dbReference type="CDD" id="cd17546">
    <property type="entry name" value="REC_hyHK_CKI1_RcsC-like"/>
    <property type="match status" value="1"/>
</dbReference>
<name>A0ABU1ATL1_9BACT</name>
<evidence type="ECO:0000313" key="6">
    <source>
        <dbReference type="Proteomes" id="UP001225316"/>
    </source>
</evidence>
<keyword evidence="2" id="KW-0902">Two-component regulatory system</keyword>
<reference evidence="5 6" key="1">
    <citation type="submission" date="2023-04" db="EMBL/GenBank/DDBJ databases">
        <title>A novel bacteria isolated from coastal sediment.</title>
        <authorList>
            <person name="Liu X.-J."/>
            <person name="Du Z.-J."/>
        </authorList>
    </citation>
    <scope>NUCLEOTIDE SEQUENCE [LARGE SCALE GENOMIC DNA]</scope>
    <source>
        <strain evidence="5 6">SDUM461003</strain>
    </source>
</reference>
<dbReference type="InterPro" id="IPR011006">
    <property type="entry name" value="CheY-like_superfamily"/>
</dbReference>
<evidence type="ECO:0000313" key="5">
    <source>
        <dbReference type="EMBL" id="MDQ8206957.1"/>
    </source>
</evidence>